<feature type="compositionally biased region" description="Low complexity" evidence="1">
    <location>
        <begin position="7"/>
        <end position="20"/>
    </location>
</feature>
<name>A0A6J4H3I6_9PSEU</name>
<protein>
    <submittedName>
        <fullName evidence="2">Sulfite oxidase and related enzymes</fullName>
    </submittedName>
</protein>
<feature type="region of interest" description="Disordered" evidence="1">
    <location>
        <begin position="1"/>
        <end position="72"/>
    </location>
</feature>
<evidence type="ECO:0000313" key="2">
    <source>
        <dbReference type="EMBL" id="CAA9213898.1"/>
    </source>
</evidence>
<accession>A0A6J4H3I6</accession>
<dbReference type="AlphaFoldDB" id="A0A6J4H3I6"/>
<sequence>GDHARFPRAAQGARSAPAARPVRRRRRLAGAHRRGHAPRGRRHVDGHRRRPGRHPEDLAAARAAGAAAVGVRRRHPLRDHLVEARHQLQRDLARHAVRRGRGAAGGEVHRRDVHHRLHHQPPDRGRHRRQGLAGVGARGQAADPGARRPGAHARAAP</sequence>
<dbReference type="EMBL" id="CADCTH010000036">
    <property type="protein sequence ID" value="CAA9213898.1"/>
    <property type="molecule type" value="Genomic_DNA"/>
</dbReference>
<gene>
    <name evidence="2" type="ORF">AVDCRST_MAG54-243</name>
</gene>
<feature type="non-terminal residue" evidence="2">
    <location>
        <position position="157"/>
    </location>
</feature>
<feature type="region of interest" description="Disordered" evidence="1">
    <location>
        <begin position="97"/>
        <end position="157"/>
    </location>
</feature>
<evidence type="ECO:0000256" key="1">
    <source>
        <dbReference type="SAM" id="MobiDB-lite"/>
    </source>
</evidence>
<feature type="compositionally biased region" description="Low complexity" evidence="1">
    <location>
        <begin position="138"/>
        <end position="157"/>
    </location>
</feature>
<feature type="non-terminal residue" evidence="2">
    <location>
        <position position="1"/>
    </location>
</feature>
<organism evidence="2">
    <name type="scientific">uncultured Actinomycetospora sp</name>
    <dbReference type="NCBI Taxonomy" id="1135996"/>
    <lineage>
        <taxon>Bacteria</taxon>
        <taxon>Bacillati</taxon>
        <taxon>Actinomycetota</taxon>
        <taxon>Actinomycetes</taxon>
        <taxon>Pseudonocardiales</taxon>
        <taxon>Pseudonocardiaceae</taxon>
        <taxon>Actinomycetospora</taxon>
        <taxon>environmental samples</taxon>
    </lineage>
</organism>
<feature type="compositionally biased region" description="Basic residues" evidence="1">
    <location>
        <begin position="111"/>
        <end position="130"/>
    </location>
</feature>
<reference evidence="2" key="1">
    <citation type="submission" date="2020-02" db="EMBL/GenBank/DDBJ databases">
        <authorList>
            <person name="Meier V. D."/>
        </authorList>
    </citation>
    <scope>NUCLEOTIDE SEQUENCE</scope>
    <source>
        <strain evidence="2">AVDCRST_MAG54</strain>
    </source>
</reference>
<proteinExistence type="predicted"/>
<feature type="compositionally biased region" description="Low complexity" evidence="1">
    <location>
        <begin position="60"/>
        <end position="70"/>
    </location>
</feature>
<feature type="compositionally biased region" description="Basic residues" evidence="1">
    <location>
        <begin position="21"/>
        <end position="52"/>
    </location>
</feature>